<dbReference type="PANTHER" id="PTHR37947">
    <property type="entry name" value="BLL2462 PROTEIN"/>
    <property type="match status" value="1"/>
</dbReference>
<evidence type="ECO:0000313" key="4">
    <source>
        <dbReference type="Proteomes" id="UP000005824"/>
    </source>
</evidence>
<dbReference type="InterPro" id="IPR011635">
    <property type="entry name" value="CARDB"/>
</dbReference>
<organism evidence="3 4">
    <name type="scientific">Chthoniobacter flavus Ellin428</name>
    <dbReference type="NCBI Taxonomy" id="497964"/>
    <lineage>
        <taxon>Bacteria</taxon>
        <taxon>Pseudomonadati</taxon>
        <taxon>Verrucomicrobiota</taxon>
        <taxon>Spartobacteria</taxon>
        <taxon>Chthoniobacterales</taxon>
        <taxon>Chthoniobacteraceae</taxon>
        <taxon>Chthoniobacter</taxon>
    </lineage>
</organism>
<reference evidence="3 4" key="1">
    <citation type="journal article" date="2011" name="J. Bacteriol.">
        <title>Genome sequence of Chthoniobacter flavus Ellin428, an aerobic heterotrophic soil bacterium.</title>
        <authorList>
            <person name="Kant R."/>
            <person name="van Passel M.W."/>
            <person name="Palva A."/>
            <person name="Lucas S."/>
            <person name="Lapidus A."/>
            <person name="Glavina Del Rio T."/>
            <person name="Dalin E."/>
            <person name="Tice H."/>
            <person name="Bruce D."/>
            <person name="Goodwin L."/>
            <person name="Pitluck S."/>
            <person name="Larimer F.W."/>
            <person name="Land M.L."/>
            <person name="Hauser L."/>
            <person name="Sangwan P."/>
            <person name="de Vos W.M."/>
            <person name="Janssen P.H."/>
            <person name="Smidt H."/>
        </authorList>
    </citation>
    <scope>NUCLEOTIDE SEQUENCE [LARGE SCALE GENOMIC DNA]</scope>
    <source>
        <strain evidence="3 4">Ellin428</strain>
    </source>
</reference>
<sequence length="822" mass="90810">MNFTEILLRLCGVKIENAAHIAGAHLALRNGDLLGWVILCALLILALTWWSYWRVASELTSQKVRWVLTSLRAALFLLLLLILLRPVLAFTVEGTIRRQLLMLVDTSASMKIQDPRFDPADLARAAMAKGILDFRKGLQQPLAPDQAANVKLVPRVELLQGALKSDQLNLISKFAREYDVSAYGFGQSLAEIGGGAPKETAKGPPAKAAAADVAWIDQLDPKSQSTAIGDAVRDLLERKRGQPLAGIFLATDGANNTGTQPLEAARLARAEGVPLYIYGVGITSPRDIIVANLFTQEVAFANDELPVTVRVRGQGLRGEHAQINLRLGDEVVASKDLTFTSDEEQTVALPFTPKQVGEYELRASIDPREDEAAKDNNAVSQRLKVIDSKIKVLLVEETPRWEFRFLQSVLLRDRRIDLKCWLAEGDPGLSEGANSPFVKTFPQTKDELFKYDLLILGDVGVKDIGASQVDWLGEFVSKFGGSCLFIAGPRNNPYAFRGTEAEKMLPVELSDGPIRNTGIDRPTTLELTPLGRTNPMLRLSAKDDENAAIWKRFPRVYWVARVARAKAAAQVLLQDSDATKASRYGKMPVVAQQQYGLGQVLFVGTDNTWRWRRNADERYYSILWGQIAQKLGLAHLLGGSKRTQISTDKQSYSVGERVTVYARLYTADFNPLKDASVEGSYVVKAPDAATAPDSSRQNVTLRAVPDQPGMYRGDFTVLTPGLHQFSVKSDPKTVFEFSAAEARFEFGETAMNEAMLKQMAEISGGEFFREENLAHLPEALRAKSEHVASVVDAEMWASPLYFLLLLVVATVEWALRKRAQLK</sequence>
<dbReference type="STRING" id="497964.CfE428DRAFT_2683"/>
<keyword evidence="1" id="KW-0812">Transmembrane</keyword>
<dbReference type="AlphaFoldDB" id="B4D182"/>
<dbReference type="InParanoid" id="B4D182"/>
<dbReference type="Pfam" id="PF07705">
    <property type="entry name" value="CARDB"/>
    <property type="match status" value="1"/>
</dbReference>
<dbReference type="EMBL" id="ABVL01000006">
    <property type="protein sequence ID" value="EDY20094.1"/>
    <property type="molecule type" value="Genomic_DNA"/>
</dbReference>
<dbReference type="PANTHER" id="PTHR37947:SF1">
    <property type="entry name" value="BLL2462 PROTEIN"/>
    <property type="match status" value="1"/>
</dbReference>
<dbReference type="InterPro" id="IPR013783">
    <property type="entry name" value="Ig-like_fold"/>
</dbReference>
<name>B4D182_9BACT</name>
<keyword evidence="1" id="KW-0472">Membrane</keyword>
<proteinExistence type="predicted"/>
<feature type="domain" description="CARDB" evidence="2">
    <location>
        <begin position="287"/>
        <end position="380"/>
    </location>
</feature>
<dbReference type="Gene3D" id="2.60.40.10">
    <property type="entry name" value="Immunoglobulins"/>
    <property type="match status" value="1"/>
</dbReference>
<feature type="transmembrane region" description="Helical" evidence="1">
    <location>
        <begin position="73"/>
        <end position="92"/>
    </location>
</feature>
<evidence type="ECO:0000256" key="1">
    <source>
        <dbReference type="SAM" id="Phobius"/>
    </source>
</evidence>
<gene>
    <name evidence="3" type="ORF">CfE428DRAFT_2683</name>
</gene>
<dbReference type="eggNOG" id="COG5426">
    <property type="taxonomic scope" value="Bacteria"/>
</dbReference>
<evidence type="ECO:0000313" key="3">
    <source>
        <dbReference type="EMBL" id="EDY20094.1"/>
    </source>
</evidence>
<accession>B4D182</accession>
<dbReference type="Gene3D" id="3.40.50.880">
    <property type="match status" value="1"/>
</dbReference>
<comment type="caution">
    <text evidence="3">The sequence shown here is derived from an EMBL/GenBank/DDBJ whole genome shotgun (WGS) entry which is preliminary data.</text>
</comment>
<dbReference type="InterPro" id="IPR036465">
    <property type="entry name" value="vWFA_dom_sf"/>
</dbReference>
<protein>
    <recommendedName>
        <fullName evidence="2">CARDB domain-containing protein</fullName>
    </recommendedName>
</protein>
<feature type="transmembrane region" description="Helical" evidence="1">
    <location>
        <begin position="796"/>
        <end position="815"/>
    </location>
</feature>
<dbReference type="InterPro" id="IPR029062">
    <property type="entry name" value="Class_I_gatase-like"/>
</dbReference>
<dbReference type="Proteomes" id="UP000005824">
    <property type="component" value="Unassembled WGS sequence"/>
</dbReference>
<dbReference type="SUPFAM" id="SSF53300">
    <property type="entry name" value="vWA-like"/>
    <property type="match status" value="1"/>
</dbReference>
<dbReference type="RefSeq" id="WP_006980008.1">
    <property type="nucleotide sequence ID" value="NZ_ABVL01000006.1"/>
</dbReference>
<keyword evidence="1" id="KW-1133">Transmembrane helix</keyword>
<dbReference type="Gene3D" id="3.40.50.410">
    <property type="entry name" value="von Willebrand factor, type A domain"/>
    <property type="match status" value="1"/>
</dbReference>
<dbReference type="SUPFAM" id="SSF52317">
    <property type="entry name" value="Class I glutamine amidotransferase-like"/>
    <property type="match status" value="1"/>
</dbReference>
<keyword evidence="4" id="KW-1185">Reference proteome</keyword>
<evidence type="ECO:0000259" key="2">
    <source>
        <dbReference type="Pfam" id="PF07705"/>
    </source>
</evidence>
<feature type="transmembrane region" description="Helical" evidence="1">
    <location>
        <begin position="33"/>
        <end position="52"/>
    </location>
</feature>